<evidence type="ECO:0000256" key="1">
    <source>
        <dbReference type="ARBA" id="ARBA00008635"/>
    </source>
</evidence>
<reference evidence="4 6" key="1">
    <citation type="submission" date="2018-06" db="EMBL/GenBank/DDBJ databases">
        <authorList>
            <consortium name="Pathogen Informatics"/>
            <person name="Doyle S."/>
        </authorList>
    </citation>
    <scope>NUCLEOTIDE SEQUENCE [LARGE SCALE GENOMIC DNA]</scope>
    <source>
        <strain evidence="4 6">NCTC11159</strain>
    </source>
</reference>
<dbReference type="RefSeq" id="WP_115227118.1">
    <property type="nucleotide sequence ID" value="NZ_CAWOLO010000002.1"/>
</dbReference>
<feature type="binding site" evidence="3">
    <location>
        <position position="45"/>
    </location>
    <ligand>
        <name>a divalent metal cation</name>
        <dbReference type="ChEBI" id="CHEBI:60240"/>
    </ligand>
</feature>
<dbReference type="PANTHER" id="PTHR37302">
    <property type="entry name" value="SLR1116 PROTEIN"/>
    <property type="match status" value="1"/>
</dbReference>
<dbReference type="OrthoDB" id="9807509at2"/>
<dbReference type="EMBL" id="SMBT01000002">
    <property type="protein sequence ID" value="TCU89465.1"/>
    <property type="molecule type" value="Genomic_DNA"/>
</dbReference>
<keyword evidence="7" id="KW-1185">Reference proteome</keyword>
<dbReference type="InterPro" id="IPR034660">
    <property type="entry name" value="DinB/YfiT-like"/>
</dbReference>
<dbReference type="EMBL" id="UGHR01000001">
    <property type="protein sequence ID" value="STQ90835.1"/>
    <property type="molecule type" value="Genomic_DNA"/>
</dbReference>
<dbReference type="GO" id="GO:0046872">
    <property type="term" value="F:metal ion binding"/>
    <property type="evidence" value="ECO:0007669"/>
    <property type="project" value="UniProtKB-KW"/>
</dbReference>
<protein>
    <submittedName>
        <fullName evidence="5">Damage-inducible protein DinB</fullName>
    </submittedName>
    <submittedName>
        <fullName evidence="4">DinB family</fullName>
    </submittedName>
</protein>
<dbReference type="Proteomes" id="UP000255108">
    <property type="component" value="Unassembled WGS sequence"/>
</dbReference>
<dbReference type="PANTHER" id="PTHR37302:SF1">
    <property type="entry name" value="PROTEIN DINB"/>
    <property type="match status" value="1"/>
</dbReference>
<evidence type="ECO:0000313" key="5">
    <source>
        <dbReference type="EMBL" id="TCU89465.1"/>
    </source>
</evidence>
<dbReference type="Gene3D" id="1.20.120.450">
    <property type="entry name" value="dinb family like domain"/>
    <property type="match status" value="1"/>
</dbReference>
<evidence type="ECO:0000313" key="6">
    <source>
        <dbReference type="Proteomes" id="UP000255108"/>
    </source>
</evidence>
<evidence type="ECO:0000313" key="7">
    <source>
        <dbReference type="Proteomes" id="UP000295794"/>
    </source>
</evidence>
<keyword evidence="2 3" id="KW-0479">Metal-binding</keyword>
<proteinExistence type="inferred from homology"/>
<organism evidence="4 6">
    <name type="scientific">Iodobacter fluviatilis</name>
    <dbReference type="NCBI Taxonomy" id="537"/>
    <lineage>
        <taxon>Bacteria</taxon>
        <taxon>Pseudomonadati</taxon>
        <taxon>Pseudomonadota</taxon>
        <taxon>Betaproteobacteria</taxon>
        <taxon>Neisseriales</taxon>
        <taxon>Chitinibacteraceae</taxon>
        <taxon>Iodobacter</taxon>
    </lineage>
</organism>
<dbReference type="SUPFAM" id="SSF109854">
    <property type="entry name" value="DinB/YfiT-like putative metalloenzymes"/>
    <property type="match status" value="1"/>
</dbReference>
<feature type="binding site" evidence="3">
    <location>
        <position position="129"/>
    </location>
    <ligand>
        <name>a divalent metal cation</name>
        <dbReference type="ChEBI" id="CHEBI:60240"/>
    </ligand>
</feature>
<evidence type="ECO:0000256" key="2">
    <source>
        <dbReference type="ARBA" id="ARBA00022723"/>
    </source>
</evidence>
<name>A0A377Q7W6_9NEIS</name>
<sequence length="167" mass="18944">MEMSLLRKALEYKCWADRRTLNAVGALDPVQGGTSLAFARQQLNHMVRVEENFRARLQSKTIPHISTNTEVIPELQELDQRLTTSNEWLAIYAVGLQTIQIHQTLNFTFVDGLRGSMTPAEILFHIVNHGTYHRGAIGHALDLARAKRPADTYTVFIHALEPQRRDA</sequence>
<reference evidence="5 7" key="2">
    <citation type="submission" date="2019-03" db="EMBL/GenBank/DDBJ databases">
        <title>Genomic Encyclopedia of Type Strains, Phase IV (KMG-IV): sequencing the most valuable type-strain genomes for metagenomic binning, comparative biology and taxonomic classification.</title>
        <authorList>
            <person name="Goeker M."/>
        </authorList>
    </citation>
    <scope>NUCLEOTIDE SEQUENCE [LARGE SCALE GENOMIC DNA]</scope>
    <source>
        <strain evidence="5 7">DSM 3764</strain>
    </source>
</reference>
<comment type="similarity">
    <text evidence="1">Belongs to the DinB family.</text>
</comment>
<feature type="binding site" evidence="3">
    <location>
        <position position="133"/>
    </location>
    <ligand>
        <name>a divalent metal cation</name>
        <dbReference type="ChEBI" id="CHEBI:60240"/>
    </ligand>
</feature>
<dbReference type="InterPro" id="IPR007837">
    <property type="entry name" value="DinB"/>
</dbReference>
<accession>A0A377Q7W6</accession>
<evidence type="ECO:0000256" key="3">
    <source>
        <dbReference type="PIRSR" id="PIRSR607837-1"/>
    </source>
</evidence>
<dbReference type="Pfam" id="PF05163">
    <property type="entry name" value="DinB"/>
    <property type="match status" value="1"/>
</dbReference>
<dbReference type="AlphaFoldDB" id="A0A377Q7W6"/>
<gene>
    <name evidence="5" type="ORF">EV682_102377</name>
    <name evidence="4" type="ORF">NCTC11159_01902</name>
</gene>
<evidence type="ECO:0000313" key="4">
    <source>
        <dbReference type="EMBL" id="STQ90835.1"/>
    </source>
</evidence>
<dbReference type="Proteomes" id="UP000295794">
    <property type="component" value="Unassembled WGS sequence"/>
</dbReference>